<keyword evidence="3" id="KW-1185">Reference proteome</keyword>
<feature type="region of interest" description="Disordered" evidence="1">
    <location>
        <begin position="30"/>
        <end position="49"/>
    </location>
</feature>
<evidence type="ECO:0000256" key="1">
    <source>
        <dbReference type="SAM" id="MobiDB-lite"/>
    </source>
</evidence>
<protein>
    <submittedName>
        <fullName evidence="2">Jg9914 protein</fullName>
    </submittedName>
</protein>
<proteinExistence type="predicted"/>
<dbReference type="AlphaFoldDB" id="A0A8S4RE58"/>
<reference evidence="2" key="1">
    <citation type="submission" date="2022-03" db="EMBL/GenBank/DDBJ databases">
        <authorList>
            <person name="Lindestad O."/>
        </authorList>
    </citation>
    <scope>NUCLEOTIDE SEQUENCE</scope>
</reference>
<dbReference type="Proteomes" id="UP000838756">
    <property type="component" value="Unassembled WGS sequence"/>
</dbReference>
<name>A0A8S4RE58_9NEOP</name>
<comment type="caution">
    <text evidence="2">The sequence shown here is derived from an EMBL/GenBank/DDBJ whole genome shotgun (WGS) entry which is preliminary data.</text>
</comment>
<dbReference type="EMBL" id="CAKXAJ010025020">
    <property type="protein sequence ID" value="CAH2234012.1"/>
    <property type="molecule type" value="Genomic_DNA"/>
</dbReference>
<accession>A0A8S4RE58</accession>
<sequence length="145" mass="16348">MRHNFLEGLKDNTEVIGPGTSQLLTKALDTAPGRSSKVNPPPPMAPPTSRLYGPNLREGDRYLLVACSRVTFLTPYKFFVLRLRLHLPFSPFWGWTSLTHTYRAPPRAEAKPTSAVRCQHSKLLLCHWSANSRQLKLPAALTRSR</sequence>
<evidence type="ECO:0000313" key="2">
    <source>
        <dbReference type="EMBL" id="CAH2234012.1"/>
    </source>
</evidence>
<evidence type="ECO:0000313" key="3">
    <source>
        <dbReference type="Proteomes" id="UP000838756"/>
    </source>
</evidence>
<gene>
    <name evidence="2" type="primary">jg9914</name>
    <name evidence="2" type="ORF">PAEG_LOCUS11911</name>
</gene>
<organism evidence="2 3">
    <name type="scientific">Pararge aegeria aegeria</name>
    <dbReference type="NCBI Taxonomy" id="348720"/>
    <lineage>
        <taxon>Eukaryota</taxon>
        <taxon>Metazoa</taxon>
        <taxon>Ecdysozoa</taxon>
        <taxon>Arthropoda</taxon>
        <taxon>Hexapoda</taxon>
        <taxon>Insecta</taxon>
        <taxon>Pterygota</taxon>
        <taxon>Neoptera</taxon>
        <taxon>Endopterygota</taxon>
        <taxon>Lepidoptera</taxon>
        <taxon>Glossata</taxon>
        <taxon>Ditrysia</taxon>
        <taxon>Papilionoidea</taxon>
        <taxon>Nymphalidae</taxon>
        <taxon>Satyrinae</taxon>
        <taxon>Satyrini</taxon>
        <taxon>Parargina</taxon>
        <taxon>Pararge</taxon>
    </lineage>
</organism>